<dbReference type="GO" id="GO:0009099">
    <property type="term" value="P:L-valine biosynthetic process"/>
    <property type="evidence" value="ECO:0007669"/>
    <property type="project" value="UniProtKB-UniPathway"/>
</dbReference>
<feature type="domain" description="KARI C-terminal knotted" evidence="8">
    <location>
        <begin position="156"/>
        <end position="260"/>
    </location>
</feature>
<dbReference type="NCBIfam" id="TIGR00465">
    <property type="entry name" value="ilvC"/>
    <property type="match status" value="1"/>
</dbReference>
<proteinExistence type="inferred from homology"/>
<dbReference type="UniPathway" id="UPA00049">
    <property type="reaction ID" value="UER00060"/>
</dbReference>
<dbReference type="PROSITE" id="PS51851">
    <property type="entry name" value="KARI_C"/>
    <property type="match status" value="1"/>
</dbReference>
<sequence length="260" mass="27498">NQGRAQAQNMRDSGVNVIVGNADDAYRLSAVGDGFAVLPIAGAAQAADVVLLLIPDEVQQSVCGEQVSPHLSPGDVLCFASGYNIHYGRIVPPAGVDVILVAPRMIGQAVRSLYTQGAGFPCLVAAHQDASGDAMKTALALAKAIGATRFGAFESSFREETLIDLFAEQMLWPGIVKLCLLYFEKLVAAGCDPEVVTSELYLSGEFVEIARAMITEGFFAQLKLHSHTSQYGQLSRADRMAPPALLEAVDAAMAEIQDGA</sequence>
<evidence type="ECO:0000256" key="4">
    <source>
        <dbReference type="ARBA" id="ARBA00022605"/>
    </source>
</evidence>
<evidence type="ECO:0000256" key="3">
    <source>
        <dbReference type="ARBA" id="ARBA00010318"/>
    </source>
</evidence>
<accession>X1IC83</accession>
<gene>
    <name evidence="9" type="ORF">S03H2_52128</name>
</gene>
<dbReference type="InterPro" id="IPR000506">
    <property type="entry name" value="KARI_C"/>
</dbReference>
<comment type="pathway">
    <text evidence="2">Amino-acid biosynthesis; L-isoleucine biosynthesis; L-isoleucine from 2-oxobutanoate: step 2/4.</text>
</comment>
<evidence type="ECO:0008006" key="10">
    <source>
        <dbReference type="Google" id="ProtNLM"/>
    </source>
</evidence>
<dbReference type="EMBL" id="BARU01033105">
    <property type="protein sequence ID" value="GAH63729.1"/>
    <property type="molecule type" value="Genomic_DNA"/>
</dbReference>
<comment type="pathway">
    <text evidence="1">Amino-acid biosynthesis; L-valine biosynthesis; L-valine from pyruvate: step 2/4.</text>
</comment>
<dbReference type="GO" id="GO:0009097">
    <property type="term" value="P:isoleucine biosynthetic process"/>
    <property type="evidence" value="ECO:0007669"/>
    <property type="project" value="UniProtKB-UniPathway"/>
</dbReference>
<dbReference type="InterPro" id="IPR013023">
    <property type="entry name" value="KARI"/>
</dbReference>
<dbReference type="AlphaFoldDB" id="X1IC83"/>
<evidence type="ECO:0000256" key="2">
    <source>
        <dbReference type="ARBA" id="ARBA00004885"/>
    </source>
</evidence>
<organism evidence="9">
    <name type="scientific">marine sediment metagenome</name>
    <dbReference type="NCBI Taxonomy" id="412755"/>
    <lineage>
        <taxon>unclassified sequences</taxon>
        <taxon>metagenomes</taxon>
        <taxon>ecological metagenomes</taxon>
    </lineage>
</organism>
<keyword evidence="4" id="KW-0028">Amino-acid biosynthesis</keyword>
<feature type="non-terminal residue" evidence="9">
    <location>
        <position position="1"/>
    </location>
</feature>
<dbReference type="InterPro" id="IPR036291">
    <property type="entry name" value="NAD(P)-bd_dom_sf"/>
</dbReference>
<dbReference type="InterPro" id="IPR008927">
    <property type="entry name" value="6-PGluconate_DH-like_C_sf"/>
</dbReference>
<comment type="similarity">
    <text evidence="3">Belongs to the ketol-acid reductoisomerase family.</text>
</comment>
<dbReference type="SUPFAM" id="SSF48179">
    <property type="entry name" value="6-phosphogluconate dehydrogenase C-terminal domain-like"/>
    <property type="match status" value="1"/>
</dbReference>
<dbReference type="InterPro" id="IPR013116">
    <property type="entry name" value="KARI_N"/>
</dbReference>
<dbReference type="Pfam" id="PF01450">
    <property type="entry name" value="KARI_C"/>
    <property type="match status" value="1"/>
</dbReference>
<comment type="caution">
    <text evidence="9">The sequence shown here is derived from an EMBL/GenBank/DDBJ whole genome shotgun (WGS) entry which is preliminary data.</text>
</comment>
<dbReference type="GO" id="GO:0004455">
    <property type="term" value="F:ketol-acid reductoisomerase activity"/>
    <property type="evidence" value="ECO:0007669"/>
    <property type="project" value="InterPro"/>
</dbReference>
<reference evidence="9" key="1">
    <citation type="journal article" date="2014" name="Front. Microbiol.">
        <title>High frequency of phylogenetically diverse reductive dehalogenase-homologous genes in deep subseafloor sedimentary metagenomes.</title>
        <authorList>
            <person name="Kawai M."/>
            <person name="Futagami T."/>
            <person name="Toyoda A."/>
            <person name="Takaki Y."/>
            <person name="Nishi S."/>
            <person name="Hori S."/>
            <person name="Arai W."/>
            <person name="Tsubouchi T."/>
            <person name="Morono Y."/>
            <person name="Uchiyama I."/>
            <person name="Ito T."/>
            <person name="Fujiyama A."/>
            <person name="Inagaki F."/>
            <person name="Takami H."/>
        </authorList>
    </citation>
    <scope>NUCLEOTIDE SEQUENCE</scope>
    <source>
        <strain evidence="9">Expedition CK06-06</strain>
    </source>
</reference>
<dbReference type="Pfam" id="PF07991">
    <property type="entry name" value="KARI_N"/>
    <property type="match status" value="1"/>
</dbReference>
<evidence type="ECO:0000259" key="7">
    <source>
        <dbReference type="PROSITE" id="PS51850"/>
    </source>
</evidence>
<keyword evidence="6" id="KW-0100">Branched-chain amino acid biosynthesis</keyword>
<evidence type="ECO:0000256" key="1">
    <source>
        <dbReference type="ARBA" id="ARBA00004864"/>
    </source>
</evidence>
<dbReference type="Gene3D" id="3.40.50.720">
    <property type="entry name" value="NAD(P)-binding Rossmann-like Domain"/>
    <property type="match status" value="1"/>
</dbReference>
<name>X1IC83_9ZZZZ</name>
<dbReference type="Gene3D" id="6.10.240.10">
    <property type="match status" value="1"/>
</dbReference>
<evidence type="ECO:0000259" key="8">
    <source>
        <dbReference type="PROSITE" id="PS51851"/>
    </source>
</evidence>
<feature type="domain" description="KARI N-terminal Rossmann" evidence="7">
    <location>
        <begin position="1"/>
        <end position="155"/>
    </location>
</feature>
<evidence type="ECO:0000256" key="6">
    <source>
        <dbReference type="ARBA" id="ARBA00023304"/>
    </source>
</evidence>
<dbReference type="PROSITE" id="PS51850">
    <property type="entry name" value="KARI_N"/>
    <property type="match status" value="1"/>
</dbReference>
<protein>
    <recommendedName>
        <fullName evidence="10">Ketol-acid reductoisomerase</fullName>
    </recommendedName>
</protein>
<feature type="non-terminal residue" evidence="9">
    <location>
        <position position="260"/>
    </location>
</feature>
<keyword evidence="5" id="KW-0560">Oxidoreductase</keyword>
<dbReference type="SUPFAM" id="SSF51735">
    <property type="entry name" value="NAD(P)-binding Rossmann-fold domains"/>
    <property type="match status" value="1"/>
</dbReference>
<dbReference type="PANTHER" id="PTHR21371">
    <property type="entry name" value="KETOL-ACID REDUCTOISOMERASE, MITOCHONDRIAL"/>
    <property type="match status" value="1"/>
</dbReference>
<dbReference type="UniPathway" id="UPA00047">
    <property type="reaction ID" value="UER00056"/>
</dbReference>
<evidence type="ECO:0000313" key="9">
    <source>
        <dbReference type="EMBL" id="GAH63729.1"/>
    </source>
</evidence>
<evidence type="ECO:0000256" key="5">
    <source>
        <dbReference type="ARBA" id="ARBA00023002"/>
    </source>
</evidence>
<dbReference type="PANTHER" id="PTHR21371:SF1">
    <property type="entry name" value="KETOL-ACID REDUCTOISOMERASE, MITOCHONDRIAL"/>
    <property type="match status" value="1"/>
</dbReference>